<dbReference type="GO" id="GO:0005737">
    <property type="term" value="C:cytoplasm"/>
    <property type="evidence" value="ECO:0007669"/>
    <property type="project" value="TreeGrafter"/>
</dbReference>
<accession>A0A6P6Y1V8</accession>
<dbReference type="GO" id="GO:0051028">
    <property type="term" value="P:mRNA transport"/>
    <property type="evidence" value="ECO:0007669"/>
    <property type="project" value="TreeGrafter"/>
</dbReference>
<organism evidence="3 4">
    <name type="scientific">Dermatophagoides pteronyssinus</name>
    <name type="common">European house dust mite</name>
    <dbReference type="NCBI Taxonomy" id="6956"/>
    <lineage>
        <taxon>Eukaryota</taxon>
        <taxon>Metazoa</taxon>
        <taxon>Ecdysozoa</taxon>
        <taxon>Arthropoda</taxon>
        <taxon>Chelicerata</taxon>
        <taxon>Arachnida</taxon>
        <taxon>Acari</taxon>
        <taxon>Acariformes</taxon>
        <taxon>Sarcoptiformes</taxon>
        <taxon>Astigmata</taxon>
        <taxon>Psoroptidia</taxon>
        <taxon>Analgoidea</taxon>
        <taxon>Pyroglyphidae</taxon>
        <taxon>Dermatophagoidinae</taxon>
        <taxon>Dermatophagoides</taxon>
    </lineage>
</organism>
<keyword evidence="3" id="KW-1185">Reference proteome</keyword>
<dbReference type="CTD" id="7884"/>
<dbReference type="InterPro" id="IPR038294">
    <property type="entry name" value="SLBP_RNA_bind_sf"/>
</dbReference>
<dbReference type="InParanoid" id="A0A6P6Y1V8"/>
<dbReference type="FunFam" id="1.10.8.1120:FF:000001">
    <property type="entry name" value="Histone RNA hairpin-binding protein-like"/>
    <property type="match status" value="1"/>
</dbReference>
<dbReference type="GO" id="GO:0003729">
    <property type="term" value="F:mRNA binding"/>
    <property type="evidence" value="ECO:0007669"/>
    <property type="project" value="InterPro"/>
</dbReference>
<evidence type="ECO:0000256" key="1">
    <source>
        <dbReference type="ARBA" id="ARBA00006151"/>
    </source>
</evidence>
<evidence type="ECO:0000256" key="2">
    <source>
        <dbReference type="ARBA" id="ARBA00022884"/>
    </source>
</evidence>
<name>A0A6P6Y1V8_DERPT</name>
<sequence>MSNSQVANQNPYFVDWVKLMEESDDDFDDQDQNSLINDFSSTLKCSDEFESCGSQTDGSKIFSSKTPDSPASEIEKTYTSESDQLMNNKFEVEIFNHEEIENDIDSGLGISSGLDVSSSRPDDINAAIAPRELLDVDTNNSGVDTQTTPRLKRPLREITFYRSNHTRSYSPASSTCSSLERPRKSTRFNHNKCVEFETDPEVVKRRQKQIDYGKNTIGYQNYISKLPKNRRKKTDLSTPNKFVKYSRRSWDQQIKLWRLRLHEHDPPEIIRKTEQPHTSLDIVDDQNVNKVNRKLEFDQALTINDENNSQSASTLDYNSDLNLDISDILQL</sequence>
<dbReference type="GO" id="GO:0007076">
    <property type="term" value="P:mitotic chromosome condensation"/>
    <property type="evidence" value="ECO:0007669"/>
    <property type="project" value="UniProtKB-ARBA"/>
</dbReference>
<proteinExistence type="inferred from homology"/>
<dbReference type="InterPro" id="IPR026502">
    <property type="entry name" value="SLBP1/SLBP2"/>
</dbReference>
<dbReference type="InterPro" id="IPR029344">
    <property type="entry name" value="SLBP_RNA_bind"/>
</dbReference>
<dbReference type="GO" id="GO:0071204">
    <property type="term" value="C:histone pre-mRNA 3'end processing complex"/>
    <property type="evidence" value="ECO:0007669"/>
    <property type="project" value="TreeGrafter"/>
</dbReference>
<dbReference type="Gene3D" id="1.10.8.1120">
    <property type="entry name" value="Histone RNA hairpin-binding protein RNA-binding domain"/>
    <property type="match status" value="1"/>
</dbReference>
<dbReference type="PANTHER" id="PTHR17408:SF0">
    <property type="entry name" value="HISTONE RNA HAIRPIN-BINDING PROTEIN"/>
    <property type="match status" value="1"/>
</dbReference>
<dbReference type="PANTHER" id="PTHR17408">
    <property type="entry name" value="HISTONE RNA HAIRPIN-BINDING PROTEIN"/>
    <property type="match status" value="1"/>
</dbReference>
<comment type="similarity">
    <text evidence="1">Belongs to the SLBP family.</text>
</comment>
<dbReference type="KEGG" id="dpte:113793262"/>
<evidence type="ECO:0000313" key="3">
    <source>
        <dbReference type="Proteomes" id="UP000515146"/>
    </source>
</evidence>
<protein>
    <submittedName>
        <fullName evidence="4">Histone RNA hairpin-binding protein-like</fullName>
    </submittedName>
</protein>
<dbReference type="RefSeq" id="XP_027199071.1">
    <property type="nucleotide sequence ID" value="XM_027343270.1"/>
</dbReference>
<evidence type="ECO:0000313" key="4">
    <source>
        <dbReference type="RefSeq" id="XP_027199071.1"/>
    </source>
</evidence>
<reference evidence="4" key="1">
    <citation type="submission" date="2025-08" db="UniProtKB">
        <authorList>
            <consortium name="RefSeq"/>
        </authorList>
    </citation>
    <scope>IDENTIFICATION</scope>
    <source>
        <strain evidence="4">Airmid</strain>
    </source>
</reference>
<gene>
    <name evidence="4" type="primary">LOC113793262</name>
</gene>
<dbReference type="AlphaFoldDB" id="A0A6P6Y1V8"/>
<dbReference type="OMA" id="RCSEYDE"/>
<dbReference type="Proteomes" id="UP000515146">
    <property type="component" value="Unplaced"/>
</dbReference>
<dbReference type="Pfam" id="PF15247">
    <property type="entry name" value="SLBP_RNA_bind"/>
    <property type="match status" value="1"/>
</dbReference>
<dbReference type="GO" id="GO:0071207">
    <property type="term" value="F:histone pre-mRNA stem-loop binding"/>
    <property type="evidence" value="ECO:0007669"/>
    <property type="project" value="TreeGrafter"/>
</dbReference>
<dbReference type="OrthoDB" id="265795at2759"/>
<keyword evidence="2" id="KW-0694">RNA-binding</keyword>
<dbReference type="GO" id="GO:0006398">
    <property type="term" value="P:mRNA 3'-end processing by stem-loop binding and cleavage"/>
    <property type="evidence" value="ECO:0007669"/>
    <property type="project" value="TreeGrafter"/>
</dbReference>